<reference evidence="2" key="1">
    <citation type="journal article" date="2023" name="Plant J.">
        <title>The genome of the king protea, Protea cynaroides.</title>
        <authorList>
            <person name="Chang J."/>
            <person name="Duong T.A."/>
            <person name="Schoeman C."/>
            <person name="Ma X."/>
            <person name="Roodt D."/>
            <person name="Barker N."/>
            <person name="Li Z."/>
            <person name="Van de Peer Y."/>
            <person name="Mizrachi E."/>
        </authorList>
    </citation>
    <scope>NUCLEOTIDE SEQUENCE</scope>
    <source>
        <tissue evidence="2">Young leaves</tissue>
    </source>
</reference>
<dbReference type="EMBL" id="JAMYWD010000010">
    <property type="protein sequence ID" value="KAJ4959438.1"/>
    <property type="molecule type" value="Genomic_DNA"/>
</dbReference>
<proteinExistence type="predicted"/>
<sequence>MYTSIYNCHYFLCSTLLNISSFSFVLCTKGSTCQDQSKILPFEISNFMRFCLVFGFWVLQKAALLEVLIGLLGVFFSGTLLHNFKVSAVFENPKDFVENDSVVQGVHPMEVLFGS</sequence>
<feature type="transmembrane region" description="Helical" evidence="1">
    <location>
        <begin position="6"/>
        <end position="27"/>
    </location>
</feature>
<evidence type="ECO:0000256" key="1">
    <source>
        <dbReference type="SAM" id="Phobius"/>
    </source>
</evidence>
<keyword evidence="1" id="KW-0812">Transmembrane</keyword>
<gene>
    <name evidence="2" type="ORF">NE237_026549</name>
</gene>
<keyword evidence="3" id="KW-1185">Reference proteome</keyword>
<keyword evidence="1" id="KW-0472">Membrane</keyword>
<dbReference type="AlphaFoldDB" id="A0A9Q0H6X1"/>
<evidence type="ECO:0000313" key="3">
    <source>
        <dbReference type="Proteomes" id="UP001141806"/>
    </source>
</evidence>
<name>A0A9Q0H6X1_9MAGN</name>
<feature type="transmembrane region" description="Helical" evidence="1">
    <location>
        <begin position="64"/>
        <end position="84"/>
    </location>
</feature>
<organism evidence="2 3">
    <name type="scientific">Protea cynaroides</name>
    <dbReference type="NCBI Taxonomy" id="273540"/>
    <lineage>
        <taxon>Eukaryota</taxon>
        <taxon>Viridiplantae</taxon>
        <taxon>Streptophyta</taxon>
        <taxon>Embryophyta</taxon>
        <taxon>Tracheophyta</taxon>
        <taxon>Spermatophyta</taxon>
        <taxon>Magnoliopsida</taxon>
        <taxon>Proteales</taxon>
        <taxon>Proteaceae</taxon>
        <taxon>Protea</taxon>
    </lineage>
</organism>
<keyword evidence="1" id="KW-1133">Transmembrane helix</keyword>
<evidence type="ECO:0000313" key="2">
    <source>
        <dbReference type="EMBL" id="KAJ4959438.1"/>
    </source>
</evidence>
<protein>
    <submittedName>
        <fullName evidence="2">Uncharacterized protein</fullName>
    </submittedName>
</protein>
<dbReference type="Proteomes" id="UP001141806">
    <property type="component" value="Unassembled WGS sequence"/>
</dbReference>
<accession>A0A9Q0H6X1</accession>
<feature type="transmembrane region" description="Helical" evidence="1">
    <location>
        <begin position="39"/>
        <end position="58"/>
    </location>
</feature>
<comment type="caution">
    <text evidence="2">The sequence shown here is derived from an EMBL/GenBank/DDBJ whole genome shotgun (WGS) entry which is preliminary data.</text>
</comment>